<evidence type="ECO:0000256" key="1">
    <source>
        <dbReference type="ARBA" id="ARBA00004952"/>
    </source>
</evidence>
<accession>A0AA35WFN8</accession>
<comment type="PTM">
    <text evidence="11">Transiently phosphorylated on a His residue during the reaction cycle. Phosphorylation strongly increases the affinity for substrates and increases the rate of nicotinate D-ribonucleotide production. Dephosphorylation regenerates the low-affinity form of the enzyme, leading to product release.</text>
</comment>
<evidence type="ECO:0000256" key="4">
    <source>
        <dbReference type="ARBA" id="ARBA00021569"/>
    </source>
</evidence>
<evidence type="ECO:0000313" key="14">
    <source>
        <dbReference type="EMBL" id="CAI8011787.1"/>
    </source>
</evidence>
<dbReference type="EC" id="6.3.4.21" evidence="3 11"/>
<comment type="caution">
    <text evidence="14">The sequence shown here is derived from an EMBL/GenBank/DDBJ whole genome shotgun (WGS) entry which is preliminary data.</text>
</comment>
<keyword evidence="7 11" id="KW-0662">Pyridine nucleotide biosynthesis</keyword>
<dbReference type="GO" id="GO:0004516">
    <property type="term" value="F:nicotinate phosphoribosyltransferase activity"/>
    <property type="evidence" value="ECO:0007669"/>
    <property type="project" value="UniProtKB-UniRule"/>
</dbReference>
<dbReference type="InterPro" id="IPR040727">
    <property type="entry name" value="NAPRTase_N"/>
</dbReference>
<evidence type="ECO:0000313" key="15">
    <source>
        <dbReference type="Proteomes" id="UP001174909"/>
    </source>
</evidence>
<dbReference type="CDD" id="cd01570">
    <property type="entry name" value="NAPRTase_A"/>
    <property type="match status" value="1"/>
</dbReference>
<name>A0AA35WFN8_GEOBA</name>
<evidence type="ECO:0000256" key="2">
    <source>
        <dbReference type="ARBA" id="ARBA00010897"/>
    </source>
</evidence>
<comment type="catalytic activity">
    <reaction evidence="10 11">
        <text>5-phospho-alpha-D-ribose 1-diphosphate + nicotinate + ATP + H2O = nicotinate beta-D-ribonucleotide + ADP + phosphate + diphosphate</text>
        <dbReference type="Rhea" id="RHEA:36163"/>
        <dbReference type="ChEBI" id="CHEBI:15377"/>
        <dbReference type="ChEBI" id="CHEBI:30616"/>
        <dbReference type="ChEBI" id="CHEBI:32544"/>
        <dbReference type="ChEBI" id="CHEBI:33019"/>
        <dbReference type="ChEBI" id="CHEBI:43474"/>
        <dbReference type="ChEBI" id="CHEBI:57502"/>
        <dbReference type="ChEBI" id="CHEBI:58017"/>
        <dbReference type="ChEBI" id="CHEBI:456216"/>
        <dbReference type="EC" id="6.3.4.21"/>
    </reaction>
</comment>
<dbReference type="InterPro" id="IPR036068">
    <property type="entry name" value="Nicotinate_pribotase-like_C"/>
</dbReference>
<dbReference type="FunFam" id="3.20.20.70:FF:000076">
    <property type="entry name" value="Nicotinate phosphoribosyltransferase"/>
    <property type="match status" value="1"/>
</dbReference>
<evidence type="ECO:0000256" key="7">
    <source>
        <dbReference type="ARBA" id="ARBA00022642"/>
    </source>
</evidence>
<dbReference type="Gene3D" id="3.20.20.70">
    <property type="entry name" value="Aldolase class I"/>
    <property type="match status" value="1"/>
</dbReference>
<evidence type="ECO:0000259" key="12">
    <source>
        <dbReference type="Pfam" id="PF17767"/>
    </source>
</evidence>
<feature type="domain" description="Nicotinate phosphoribosyltransferase C-terminal" evidence="13">
    <location>
        <begin position="377"/>
        <end position="431"/>
    </location>
</feature>
<dbReference type="EMBL" id="CASHTH010001125">
    <property type="protein sequence ID" value="CAI8011787.1"/>
    <property type="molecule type" value="Genomic_DNA"/>
</dbReference>
<keyword evidence="8 11" id="KW-0808">Transferase</keyword>
<feature type="domain" description="Nicotinate phosphoribosyltransferase N-terminal" evidence="12">
    <location>
        <begin position="3"/>
        <end position="125"/>
    </location>
</feature>
<gene>
    <name evidence="14" type="ORF">GBAR_LOCUS7557</name>
</gene>
<evidence type="ECO:0000256" key="5">
    <source>
        <dbReference type="ARBA" id="ARBA00022553"/>
    </source>
</evidence>
<dbReference type="PIRSF" id="PIRSF000484">
    <property type="entry name" value="NAPRT"/>
    <property type="match status" value="1"/>
</dbReference>
<dbReference type="InterPro" id="IPR013785">
    <property type="entry name" value="Aldolase_TIM"/>
</dbReference>
<dbReference type="GO" id="GO:0034355">
    <property type="term" value="P:NAD+ biosynthetic process via the salvage pathway"/>
    <property type="evidence" value="ECO:0007669"/>
    <property type="project" value="TreeGrafter"/>
</dbReference>
<evidence type="ECO:0000256" key="9">
    <source>
        <dbReference type="ARBA" id="ARBA00023426"/>
    </source>
</evidence>
<proteinExistence type="inferred from homology"/>
<dbReference type="PANTHER" id="PTHR11098">
    <property type="entry name" value="NICOTINATE PHOSPHORIBOSYLTRANSFERASE"/>
    <property type="match status" value="1"/>
</dbReference>
<dbReference type="Pfam" id="PF17767">
    <property type="entry name" value="NAPRTase_N"/>
    <property type="match status" value="1"/>
</dbReference>
<comment type="similarity">
    <text evidence="2 11">Belongs to the NAPRTase family.</text>
</comment>
<protein>
    <recommendedName>
        <fullName evidence="4 11">Nicotinate phosphoribosyltransferase</fullName>
        <ecNumber evidence="3 11">6.3.4.21</ecNumber>
    </recommendedName>
</protein>
<evidence type="ECO:0000256" key="8">
    <source>
        <dbReference type="ARBA" id="ARBA00022679"/>
    </source>
</evidence>
<dbReference type="Gene3D" id="3.20.140.10">
    <property type="entry name" value="nicotinate phosphoribosyltransferase"/>
    <property type="match status" value="1"/>
</dbReference>
<dbReference type="NCBIfam" id="TIGR01513">
    <property type="entry name" value="NAPRTase_put"/>
    <property type="match status" value="1"/>
</dbReference>
<evidence type="ECO:0000256" key="6">
    <source>
        <dbReference type="ARBA" id="ARBA00022598"/>
    </source>
</evidence>
<keyword evidence="15" id="KW-1185">Reference proteome</keyword>
<dbReference type="InterPro" id="IPR007229">
    <property type="entry name" value="Nic_PRibTrfase-Fam"/>
</dbReference>
<comment type="function">
    <text evidence="9">Catalyzes the first step in the biosynthesis of NAD from nicotinic acid, the ATP-dependent synthesis of beta-nicotinate D-ribonucleotide from nicotinate and 5-phospho-D-ribose 1-phosphate. Helps prevent cellular oxidative stress via its role in NAD biosynthesis.</text>
</comment>
<dbReference type="Pfam" id="PF17956">
    <property type="entry name" value="NAPRTase_C"/>
    <property type="match status" value="1"/>
</dbReference>
<evidence type="ECO:0000256" key="3">
    <source>
        <dbReference type="ARBA" id="ARBA00013236"/>
    </source>
</evidence>
<sequence length="439" mass="48083">MALFVDYYQLTMGQADFNAGNNSVITANYYVREIPQGQYLIAAGLEQVIHYILNLRFTDATLDWLAERGDLSADYLASLKDFRFDGSVFAVPEGTLVFPNEPIINVTGKSRDVQLFETYLLCVMNFQTLIATKASRIVQAARGRPVFDFGARRAHGRDAGILAARASFIGGASGTSLVLAGCLFDIPYVGTMAHKFVSERPTELAAFQDYAAAFPNNTTLLIDTYNTLEGARNACIVAKEMEARGARLRSVRLDSGDLLILSKQVRRILDAEGLDYVQIIASNELDEFQIDTLLGSGAPLDSFGVARDSLREGAPSALGGVYKLVESDGRPVGKQSLDEPFKATIPGKKQVYRLTDTAGNYAKDWVTLWDEAVSEGQPLLVPVIENGELVSDFPNLQDIQARTITELKKLPDSHKRLTEATPYVVEMHPSLLAHVEGTS</sequence>
<dbReference type="NCBIfam" id="NF009131">
    <property type="entry name" value="PRK12484.1"/>
    <property type="match status" value="1"/>
</dbReference>
<dbReference type="AlphaFoldDB" id="A0AA35WFN8"/>
<dbReference type="InterPro" id="IPR041619">
    <property type="entry name" value="NAPRTase_C"/>
</dbReference>
<dbReference type="GO" id="GO:0005829">
    <property type="term" value="C:cytosol"/>
    <property type="evidence" value="ECO:0007669"/>
    <property type="project" value="TreeGrafter"/>
</dbReference>
<evidence type="ECO:0000256" key="10">
    <source>
        <dbReference type="ARBA" id="ARBA00048668"/>
    </source>
</evidence>
<dbReference type="SUPFAM" id="SSF51690">
    <property type="entry name" value="Nicotinate/Quinolinate PRTase C-terminal domain-like"/>
    <property type="match status" value="1"/>
</dbReference>
<dbReference type="PANTHER" id="PTHR11098:SF1">
    <property type="entry name" value="NICOTINATE PHOSPHORIBOSYLTRANSFERASE"/>
    <property type="match status" value="1"/>
</dbReference>
<dbReference type="InterPro" id="IPR006405">
    <property type="entry name" value="Nic_PRibTrfase_pncB"/>
</dbReference>
<reference evidence="14" key="1">
    <citation type="submission" date="2023-03" db="EMBL/GenBank/DDBJ databases">
        <authorList>
            <person name="Steffen K."/>
            <person name="Cardenas P."/>
        </authorList>
    </citation>
    <scope>NUCLEOTIDE SEQUENCE</scope>
</reference>
<comment type="pathway">
    <text evidence="1 11">Cofactor biosynthesis; NAD(+) biosynthesis; nicotinate D-ribonucleotide from nicotinate: step 1/1.</text>
</comment>
<dbReference type="GO" id="GO:0016757">
    <property type="term" value="F:glycosyltransferase activity"/>
    <property type="evidence" value="ECO:0007669"/>
    <property type="project" value="UniProtKB-KW"/>
</dbReference>
<evidence type="ECO:0000259" key="13">
    <source>
        <dbReference type="Pfam" id="PF17956"/>
    </source>
</evidence>
<evidence type="ECO:0000256" key="11">
    <source>
        <dbReference type="RuleBase" id="RU365100"/>
    </source>
</evidence>
<keyword evidence="14" id="KW-0328">Glycosyltransferase</keyword>
<keyword evidence="6 11" id="KW-0436">Ligase</keyword>
<keyword evidence="5" id="KW-0597">Phosphoprotein</keyword>
<dbReference type="SUPFAM" id="SSF54675">
    <property type="entry name" value="Nicotinate/Quinolinate PRTase N-terminal domain-like"/>
    <property type="match status" value="1"/>
</dbReference>
<dbReference type="Proteomes" id="UP001174909">
    <property type="component" value="Unassembled WGS sequence"/>
</dbReference>
<organism evidence="14 15">
    <name type="scientific">Geodia barretti</name>
    <name type="common">Barrett's horny sponge</name>
    <dbReference type="NCBI Taxonomy" id="519541"/>
    <lineage>
        <taxon>Eukaryota</taxon>
        <taxon>Metazoa</taxon>
        <taxon>Porifera</taxon>
        <taxon>Demospongiae</taxon>
        <taxon>Heteroscleromorpha</taxon>
        <taxon>Tetractinellida</taxon>
        <taxon>Astrophorina</taxon>
        <taxon>Geodiidae</taxon>
        <taxon>Geodia</taxon>
    </lineage>
</organism>